<gene>
    <name evidence="1" type="ORF">SAMN05428998_103214</name>
</gene>
<organism evidence="1 2">
    <name type="scientific">Tistlia consotensis USBA 355</name>
    <dbReference type="NCBI Taxonomy" id="560819"/>
    <lineage>
        <taxon>Bacteria</taxon>
        <taxon>Pseudomonadati</taxon>
        <taxon>Pseudomonadota</taxon>
        <taxon>Alphaproteobacteria</taxon>
        <taxon>Rhodospirillales</taxon>
        <taxon>Rhodovibrionaceae</taxon>
        <taxon>Tistlia</taxon>
    </lineage>
</organism>
<dbReference type="RefSeq" id="WP_085121652.1">
    <property type="nucleotide sequence ID" value="NZ_FWZX01000003.1"/>
</dbReference>
<proteinExistence type="predicted"/>
<protein>
    <submittedName>
        <fullName evidence="1">Uncharacterized protein</fullName>
    </submittedName>
</protein>
<dbReference type="STRING" id="560819.SAMN05428998_103214"/>
<reference evidence="1 2" key="1">
    <citation type="submission" date="2017-04" db="EMBL/GenBank/DDBJ databases">
        <authorList>
            <person name="Afonso C.L."/>
            <person name="Miller P.J."/>
            <person name="Scott M.A."/>
            <person name="Spackman E."/>
            <person name="Goraichik I."/>
            <person name="Dimitrov K.M."/>
            <person name="Suarez D.L."/>
            <person name="Swayne D.E."/>
        </authorList>
    </citation>
    <scope>NUCLEOTIDE SEQUENCE [LARGE SCALE GENOMIC DNA]</scope>
    <source>
        <strain evidence="1 2">USBA 355</strain>
    </source>
</reference>
<sequence length="83" mass="9037">MAGPLSALPAVPPTALTPGFGPLKLPPDALACLPAHLHPVSRFFLERWIDGTLTTPEFLRWFHMPNSDYLEVGRCLLTALTGN</sequence>
<name>A0A1Y6BE02_9PROT</name>
<evidence type="ECO:0000313" key="2">
    <source>
        <dbReference type="Proteomes" id="UP000192917"/>
    </source>
</evidence>
<dbReference type="EMBL" id="FWZX01000003">
    <property type="protein sequence ID" value="SMF04623.1"/>
    <property type="molecule type" value="Genomic_DNA"/>
</dbReference>
<keyword evidence="2" id="KW-1185">Reference proteome</keyword>
<dbReference type="Proteomes" id="UP000192917">
    <property type="component" value="Unassembled WGS sequence"/>
</dbReference>
<dbReference type="AlphaFoldDB" id="A0A1Y6BE02"/>
<accession>A0A1Y6BE02</accession>
<evidence type="ECO:0000313" key="1">
    <source>
        <dbReference type="EMBL" id="SMF04623.1"/>
    </source>
</evidence>